<gene>
    <name evidence="3" type="ORF">CKAH01_02478</name>
</gene>
<keyword evidence="2" id="KW-1133">Transmembrane helix</keyword>
<feature type="region of interest" description="Disordered" evidence="1">
    <location>
        <begin position="128"/>
        <end position="158"/>
    </location>
</feature>
<keyword evidence="2" id="KW-0472">Membrane</keyword>
<keyword evidence="4" id="KW-1185">Reference proteome</keyword>
<name>A0AAD9XWI3_COLKA</name>
<evidence type="ECO:0000256" key="1">
    <source>
        <dbReference type="SAM" id="MobiDB-lite"/>
    </source>
</evidence>
<evidence type="ECO:0000313" key="4">
    <source>
        <dbReference type="Proteomes" id="UP001281614"/>
    </source>
</evidence>
<comment type="caution">
    <text evidence="3">The sequence shown here is derived from an EMBL/GenBank/DDBJ whole genome shotgun (WGS) entry which is preliminary data.</text>
</comment>
<sequence length="158" mass="17277">MDNPAAANAFGTLGAVLWSLQVRINIADNFSLALQIQPNILIFLSLWTWSQCRYYGDGWGVKKIIPFVSGLAIVLAGAEYGLVYALRLARQRGHSWPSILMAIVAAILLAGGVLRHYVQMLRTRSDAGEPTKTTVADPVEVDRGDIQTADRSKDHPTT</sequence>
<feature type="compositionally biased region" description="Basic and acidic residues" evidence="1">
    <location>
        <begin position="140"/>
        <end position="158"/>
    </location>
</feature>
<organism evidence="3 4">
    <name type="scientific">Colletotrichum kahawae</name>
    <name type="common">Coffee berry disease fungus</name>
    <dbReference type="NCBI Taxonomy" id="34407"/>
    <lineage>
        <taxon>Eukaryota</taxon>
        <taxon>Fungi</taxon>
        <taxon>Dikarya</taxon>
        <taxon>Ascomycota</taxon>
        <taxon>Pezizomycotina</taxon>
        <taxon>Sordariomycetes</taxon>
        <taxon>Hypocreomycetidae</taxon>
        <taxon>Glomerellales</taxon>
        <taxon>Glomerellaceae</taxon>
        <taxon>Colletotrichum</taxon>
        <taxon>Colletotrichum gloeosporioides species complex</taxon>
    </lineage>
</organism>
<evidence type="ECO:0000256" key="2">
    <source>
        <dbReference type="SAM" id="Phobius"/>
    </source>
</evidence>
<evidence type="ECO:0000313" key="3">
    <source>
        <dbReference type="EMBL" id="KAK2729504.1"/>
    </source>
</evidence>
<keyword evidence="2" id="KW-0812">Transmembrane</keyword>
<dbReference type="Proteomes" id="UP001281614">
    <property type="component" value="Unassembled WGS sequence"/>
</dbReference>
<dbReference type="EMBL" id="VYYT01000776">
    <property type="protein sequence ID" value="KAK2729504.1"/>
    <property type="molecule type" value="Genomic_DNA"/>
</dbReference>
<dbReference type="AlphaFoldDB" id="A0AAD9XWI3"/>
<feature type="transmembrane region" description="Helical" evidence="2">
    <location>
        <begin position="64"/>
        <end position="86"/>
    </location>
</feature>
<accession>A0AAD9XWI3</accession>
<protein>
    <submittedName>
        <fullName evidence="3">Pq loop repeat protein</fullName>
    </submittedName>
</protein>
<reference evidence="3" key="1">
    <citation type="submission" date="2023-02" db="EMBL/GenBank/DDBJ databases">
        <title>Colletotrichum kahawae CIFC_Que2 genome sequencing and assembly.</title>
        <authorList>
            <person name="Baroncelli R."/>
        </authorList>
    </citation>
    <scope>NUCLEOTIDE SEQUENCE</scope>
    <source>
        <strain evidence="3">CIFC_Que2</strain>
    </source>
</reference>
<proteinExistence type="predicted"/>
<feature type="transmembrane region" description="Helical" evidence="2">
    <location>
        <begin position="98"/>
        <end position="118"/>
    </location>
</feature>